<comment type="caution">
    <text evidence="1">The sequence shown here is derived from an EMBL/GenBank/DDBJ whole genome shotgun (WGS) entry which is preliminary data.</text>
</comment>
<organism evidence="1 2">
    <name type="scientific">Cerrena zonata</name>
    <dbReference type="NCBI Taxonomy" id="2478898"/>
    <lineage>
        <taxon>Eukaryota</taxon>
        <taxon>Fungi</taxon>
        <taxon>Dikarya</taxon>
        <taxon>Basidiomycota</taxon>
        <taxon>Agaricomycotina</taxon>
        <taxon>Agaricomycetes</taxon>
        <taxon>Polyporales</taxon>
        <taxon>Cerrenaceae</taxon>
        <taxon>Cerrena</taxon>
    </lineage>
</organism>
<protein>
    <recommendedName>
        <fullName evidence="3">F-box domain-containing protein</fullName>
    </recommendedName>
</protein>
<sequence>MIEKDDSRSYSILPIEVIERIIDFCSMRIYSTKTAVELLEDPRKVLMACALSCRALLPRSRYNLFRHVELSGDAPSKALIHTLRTNKNCALNVRVLEITDS</sequence>
<keyword evidence="2" id="KW-1185">Reference proteome</keyword>
<accession>A0AAW0FR62</accession>
<name>A0AAW0FR62_9APHY</name>
<proteinExistence type="predicted"/>
<evidence type="ECO:0008006" key="3">
    <source>
        <dbReference type="Google" id="ProtNLM"/>
    </source>
</evidence>
<dbReference type="EMBL" id="JASBNA010000039">
    <property type="protein sequence ID" value="KAK7681767.1"/>
    <property type="molecule type" value="Genomic_DNA"/>
</dbReference>
<gene>
    <name evidence="1" type="ORF">QCA50_015114</name>
</gene>
<dbReference type="Proteomes" id="UP001385951">
    <property type="component" value="Unassembled WGS sequence"/>
</dbReference>
<reference evidence="1 2" key="1">
    <citation type="submission" date="2022-09" db="EMBL/GenBank/DDBJ databases">
        <authorList>
            <person name="Palmer J.M."/>
        </authorList>
    </citation>
    <scope>NUCLEOTIDE SEQUENCE [LARGE SCALE GENOMIC DNA]</scope>
    <source>
        <strain evidence="1 2">DSM 7382</strain>
    </source>
</reference>
<dbReference type="AlphaFoldDB" id="A0AAW0FR62"/>
<evidence type="ECO:0000313" key="2">
    <source>
        <dbReference type="Proteomes" id="UP001385951"/>
    </source>
</evidence>
<evidence type="ECO:0000313" key="1">
    <source>
        <dbReference type="EMBL" id="KAK7681767.1"/>
    </source>
</evidence>